<keyword evidence="4" id="KW-1185">Reference proteome</keyword>
<keyword evidence="2" id="KW-0472">Membrane</keyword>
<dbReference type="InterPro" id="IPR011042">
    <property type="entry name" value="6-blade_b-propeller_TolB-like"/>
</dbReference>
<evidence type="ECO:0008006" key="5">
    <source>
        <dbReference type="Google" id="ProtNLM"/>
    </source>
</evidence>
<evidence type="ECO:0000256" key="1">
    <source>
        <dbReference type="SAM" id="MobiDB-lite"/>
    </source>
</evidence>
<dbReference type="PANTHER" id="PTHR11799">
    <property type="entry name" value="PARAOXONASE"/>
    <property type="match status" value="1"/>
</dbReference>
<evidence type="ECO:0000313" key="4">
    <source>
        <dbReference type="Proteomes" id="UP000186594"/>
    </source>
</evidence>
<feature type="transmembrane region" description="Helical" evidence="2">
    <location>
        <begin position="33"/>
        <end position="52"/>
    </location>
</feature>
<accession>A0A1U7LRT6</accession>
<organism evidence="3 4">
    <name type="scientific">Neolecta irregularis (strain DAH-3)</name>
    <dbReference type="NCBI Taxonomy" id="1198029"/>
    <lineage>
        <taxon>Eukaryota</taxon>
        <taxon>Fungi</taxon>
        <taxon>Dikarya</taxon>
        <taxon>Ascomycota</taxon>
        <taxon>Taphrinomycotina</taxon>
        <taxon>Neolectales</taxon>
        <taxon>Neolectaceae</taxon>
        <taxon>Neolecta</taxon>
    </lineage>
</organism>
<dbReference type="EMBL" id="LXFE01000431">
    <property type="protein sequence ID" value="OLL25339.1"/>
    <property type="molecule type" value="Genomic_DNA"/>
</dbReference>
<comment type="caution">
    <text evidence="3">The sequence shown here is derived from an EMBL/GenBank/DDBJ whole genome shotgun (WGS) entry which is preliminary data.</text>
</comment>
<dbReference type="Proteomes" id="UP000186594">
    <property type="component" value="Unassembled WGS sequence"/>
</dbReference>
<dbReference type="SUPFAM" id="SSF63829">
    <property type="entry name" value="Calcium-dependent phosphotriesterase"/>
    <property type="match status" value="1"/>
</dbReference>
<keyword evidence="2" id="KW-1133">Transmembrane helix</keyword>
<feature type="region of interest" description="Disordered" evidence="1">
    <location>
        <begin position="1"/>
        <end position="27"/>
    </location>
</feature>
<sequence length="435" mass="48351">MSTAAPIASLPLPNSSQPPSPPPNPMSQPSPQYILLSFFILILSALSYLPIYKQNILHGKSRPIAVEKLHSDKCTIISQTHNCFDIAVDRSENTAYLSCDPSNFAHLHTLNRASLLPQNEPDGAVYKYSSGSPVEKLEIRGIPHAFHPLGLFIHNGLLLIINYPNSTVFVVDVFQIQNNNILLWKQSISDPLFNYPNKIAVVSDQPGTFLPSFYISNTYGLTGLWKSLENRLFGRRGSVLFYNARIDAASQVIWGLDFPSAVQVLDAGERLLISTMSAEISEFRQHFTKDLMHVERVNNIEIYNPLFIAHSFKTLDIPIDHIAISNSSIYAIGSSAYHLRTLSLQSSTLHHKKKVVPTTIYKLDAYYDILLQNGSFIRTNDSNHAFIKAGGVMAKYSVQKILQDDGEIVDNGKVVEFLSDGMVIAGDSVVFCSLL</sequence>
<name>A0A1U7LRT6_NEOID</name>
<dbReference type="InterPro" id="IPR051288">
    <property type="entry name" value="Serum_paraoxonase/arylesterase"/>
</dbReference>
<evidence type="ECO:0000256" key="2">
    <source>
        <dbReference type="SAM" id="Phobius"/>
    </source>
</evidence>
<dbReference type="AlphaFoldDB" id="A0A1U7LRT6"/>
<gene>
    <name evidence="3" type="ORF">NEOLI_003300</name>
</gene>
<evidence type="ECO:0000313" key="3">
    <source>
        <dbReference type="EMBL" id="OLL25339.1"/>
    </source>
</evidence>
<reference evidence="3 4" key="1">
    <citation type="submission" date="2016-04" db="EMBL/GenBank/DDBJ databases">
        <title>Evolutionary innovation and constraint leading to complex multicellularity in the Ascomycota.</title>
        <authorList>
            <person name="Cisse O."/>
            <person name="Nguyen A."/>
            <person name="Hewitt D.A."/>
            <person name="Jedd G."/>
            <person name="Stajich J.E."/>
        </authorList>
    </citation>
    <scope>NUCLEOTIDE SEQUENCE [LARGE SCALE GENOMIC DNA]</scope>
    <source>
        <strain evidence="3 4">DAH-3</strain>
    </source>
</reference>
<dbReference type="OrthoDB" id="5307922at2759"/>
<keyword evidence="2" id="KW-0812">Transmembrane</keyword>
<proteinExistence type="predicted"/>
<feature type="compositionally biased region" description="Pro residues" evidence="1">
    <location>
        <begin position="16"/>
        <end position="27"/>
    </location>
</feature>
<protein>
    <recommendedName>
        <fullName evidence="5">Serum paraoxonase/lactonase 3</fullName>
    </recommendedName>
</protein>
<dbReference type="PANTHER" id="PTHR11799:SF12">
    <property type="entry name" value="PARAOXONASE-RELATED"/>
    <property type="match status" value="1"/>
</dbReference>
<dbReference type="Gene3D" id="2.120.10.30">
    <property type="entry name" value="TolB, C-terminal domain"/>
    <property type="match status" value="1"/>
</dbReference>